<comment type="caution">
    <text evidence="1">The sequence shown here is derived from an EMBL/GenBank/DDBJ whole genome shotgun (WGS) entry which is preliminary data.</text>
</comment>
<reference evidence="1" key="1">
    <citation type="journal article" date="2023" name="G3 (Bethesda)">
        <title>Whole genome assembly and annotation of the endangered Caribbean coral Acropora cervicornis.</title>
        <authorList>
            <person name="Selwyn J.D."/>
            <person name="Vollmer S.V."/>
        </authorList>
    </citation>
    <scope>NUCLEOTIDE SEQUENCE</scope>
    <source>
        <strain evidence="1">K2</strain>
    </source>
</reference>
<dbReference type="AlphaFoldDB" id="A0AAD9Q4L7"/>
<name>A0AAD9Q4L7_ACRCE</name>
<dbReference type="Proteomes" id="UP001249851">
    <property type="component" value="Unassembled WGS sequence"/>
</dbReference>
<dbReference type="EMBL" id="JARQWQ010000068">
    <property type="protein sequence ID" value="KAK2554639.1"/>
    <property type="molecule type" value="Genomic_DNA"/>
</dbReference>
<gene>
    <name evidence="1" type="ORF">P5673_023873</name>
</gene>
<evidence type="ECO:0008006" key="3">
    <source>
        <dbReference type="Google" id="ProtNLM"/>
    </source>
</evidence>
<evidence type="ECO:0000313" key="2">
    <source>
        <dbReference type="Proteomes" id="UP001249851"/>
    </source>
</evidence>
<protein>
    <recommendedName>
        <fullName evidence="3">BEN domain-containing protein</fullName>
    </recommendedName>
</protein>
<reference evidence="1" key="2">
    <citation type="journal article" date="2023" name="Science">
        <title>Genomic signatures of disease resistance in endangered staghorn corals.</title>
        <authorList>
            <person name="Vollmer S.V."/>
            <person name="Selwyn J.D."/>
            <person name="Despard B.A."/>
            <person name="Roesel C.L."/>
        </authorList>
    </citation>
    <scope>NUCLEOTIDE SEQUENCE</scope>
    <source>
        <strain evidence="1">K2</strain>
    </source>
</reference>
<accession>A0AAD9Q4L7</accession>
<keyword evidence="2" id="KW-1185">Reference proteome</keyword>
<organism evidence="1 2">
    <name type="scientific">Acropora cervicornis</name>
    <name type="common">Staghorn coral</name>
    <dbReference type="NCBI Taxonomy" id="6130"/>
    <lineage>
        <taxon>Eukaryota</taxon>
        <taxon>Metazoa</taxon>
        <taxon>Cnidaria</taxon>
        <taxon>Anthozoa</taxon>
        <taxon>Hexacorallia</taxon>
        <taxon>Scleractinia</taxon>
        <taxon>Astrocoeniina</taxon>
        <taxon>Acroporidae</taxon>
        <taxon>Acropora</taxon>
    </lineage>
</organism>
<proteinExistence type="predicted"/>
<sequence length="265" mass="29817">MLNTFLAEQAPKQARLKLQRVEKNRQTEDIAIQCERSPQTVEVAVQTDIPDIMEELRDQVKSLTKIVAELTEMKAREKVTSLPLLSDSDLTFVNEHDDVVEETPPQAPPAAITSAIIVPEPQVPQPLSAPSSLPTYPPPQMRSPLSTIDSNSPIFCSIPSLGPSDQQRQKVEAVVVLGKEMVSSAMACIDVLFSDEELANSNTSGSNGYRELDNLKIRFLMSVLRQKYESPLFMKQWEDVKSRINTRCKGKRRTVQRRLQKRVNF</sequence>
<evidence type="ECO:0000313" key="1">
    <source>
        <dbReference type="EMBL" id="KAK2554639.1"/>
    </source>
</evidence>